<sequence>MNSFEFESVYNGSVVLITIGVVWLYFLHGSGDVVIGLEDVPLNRMTVYPRHSINL</sequence>
<keyword evidence="1" id="KW-0472">Membrane</keyword>
<name>A0ABN1GN12_9HYPH</name>
<protein>
    <submittedName>
        <fullName evidence="2">Uncharacterized protein</fullName>
    </submittedName>
</protein>
<evidence type="ECO:0000256" key="1">
    <source>
        <dbReference type="SAM" id="Phobius"/>
    </source>
</evidence>
<keyword evidence="1" id="KW-0812">Transmembrane</keyword>
<keyword evidence="1" id="KW-1133">Transmembrane helix</keyword>
<keyword evidence="3" id="KW-1185">Reference proteome</keyword>
<dbReference type="Proteomes" id="UP001424441">
    <property type="component" value="Unassembled WGS sequence"/>
</dbReference>
<gene>
    <name evidence="2" type="ORF">GCM10008943_32540</name>
</gene>
<comment type="caution">
    <text evidence="2">The sequence shown here is derived from an EMBL/GenBank/DDBJ whole genome shotgun (WGS) entry which is preliminary data.</text>
</comment>
<proteinExistence type="predicted"/>
<dbReference type="EMBL" id="BAAADE010000014">
    <property type="protein sequence ID" value="GAA0614902.1"/>
    <property type="molecule type" value="Genomic_DNA"/>
</dbReference>
<accession>A0ABN1GN12</accession>
<evidence type="ECO:0000313" key="2">
    <source>
        <dbReference type="EMBL" id="GAA0614902.1"/>
    </source>
</evidence>
<organism evidence="2 3">
    <name type="scientific">Paenochrobactrum glaciei</name>
    <dbReference type="NCBI Taxonomy" id="486407"/>
    <lineage>
        <taxon>Bacteria</taxon>
        <taxon>Pseudomonadati</taxon>
        <taxon>Pseudomonadota</taxon>
        <taxon>Alphaproteobacteria</taxon>
        <taxon>Hyphomicrobiales</taxon>
        <taxon>Brucellaceae</taxon>
        <taxon>Paenochrobactrum</taxon>
    </lineage>
</organism>
<feature type="transmembrane region" description="Helical" evidence="1">
    <location>
        <begin position="9"/>
        <end position="27"/>
    </location>
</feature>
<reference evidence="2 3" key="1">
    <citation type="journal article" date="2019" name="Int. J. Syst. Evol. Microbiol.">
        <title>The Global Catalogue of Microorganisms (GCM) 10K type strain sequencing project: providing services to taxonomists for standard genome sequencing and annotation.</title>
        <authorList>
            <consortium name="The Broad Institute Genomics Platform"/>
            <consortium name="The Broad Institute Genome Sequencing Center for Infectious Disease"/>
            <person name="Wu L."/>
            <person name="Ma J."/>
        </authorList>
    </citation>
    <scope>NUCLEOTIDE SEQUENCE [LARGE SCALE GENOMIC DNA]</scope>
    <source>
        <strain evidence="2 3">JCM 15115</strain>
    </source>
</reference>
<evidence type="ECO:0000313" key="3">
    <source>
        <dbReference type="Proteomes" id="UP001424441"/>
    </source>
</evidence>